<evidence type="ECO:0000313" key="2">
    <source>
        <dbReference type="Proteomes" id="UP000828390"/>
    </source>
</evidence>
<dbReference type="EMBL" id="JAIWYP010000013">
    <property type="protein sequence ID" value="KAH3721403.1"/>
    <property type="molecule type" value="Genomic_DNA"/>
</dbReference>
<accession>A0A9D4CC23</accession>
<name>A0A9D4CC23_DREPO</name>
<comment type="caution">
    <text evidence="1">The sequence shown here is derived from an EMBL/GenBank/DDBJ whole genome shotgun (WGS) entry which is preliminary data.</text>
</comment>
<organism evidence="1 2">
    <name type="scientific">Dreissena polymorpha</name>
    <name type="common">Zebra mussel</name>
    <name type="synonym">Mytilus polymorpha</name>
    <dbReference type="NCBI Taxonomy" id="45954"/>
    <lineage>
        <taxon>Eukaryota</taxon>
        <taxon>Metazoa</taxon>
        <taxon>Spiralia</taxon>
        <taxon>Lophotrochozoa</taxon>
        <taxon>Mollusca</taxon>
        <taxon>Bivalvia</taxon>
        <taxon>Autobranchia</taxon>
        <taxon>Heteroconchia</taxon>
        <taxon>Euheterodonta</taxon>
        <taxon>Imparidentia</taxon>
        <taxon>Neoheterodontei</taxon>
        <taxon>Myida</taxon>
        <taxon>Dreissenoidea</taxon>
        <taxon>Dreissenidae</taxon>
        <taxon>Dreissena</taxon>
    </lineage>
</organism>
<evidence type="ECO:0000313" key="1">
    <source>
        <dbReference type="EMBL" id="KAH3721403.1"/>
    </source>
</evidence>
<sequence>MWLAEEDDRWSKLGLEVLRKDPTSCREASFTWDCADDSRLQYIIVSLSESKDAIRDREWLQLPQHWQCQLNWEYGSFTYVELPIPWQSIWNLRSQLSQRMAFSLQDTSLSYLPQGYFVEPWYQGFEIYTVTIMKSYVRKKRTSASTF</sequence>
<keyword evidence="2" id="KW-1185">Reference proteome</keyword>
<protein>
    <submittedName>
        <fullName evidence="1">Uncharacterized protein</fullName>
    </submittedName>
</protein>
<gene>
    <name evidence="1" type="ORF">DPMN_064326</name>
</gene>
<reference evidence="1" key="1">
    <citation type="journal article" date="2019" name="bioRxiv">
        <title>The Genome of the Zebra Mussel, Dreissena polymorpha: A Resource for Invasive Species Research.</title>
        <authorList>
            <person name="McCartney M.A."/>
            <person name="Auch B."/>
            <person name="Kono T."/>
            <person name="Mallez S."/>
            <person name="Zhang Y."/>
            <person name="Obille A."/>
            <person name="Becker A."/>
            <person name="Abrahante J.E."/>
            <person name="Garbe J."/>
            <person name="Badalamenti J.P."/>
            <person name="Herman A."/>
            <person name="Mangelson H."/>
            <person name="Liachko I."/>
            <person name="Sullivan S."/>
            <person name="Sone E.D."/>
            <person name="Koren S."/>
            <person name="Silverstein K.A.T."/>
            <person name="Beckman K.B."/>
            <person name="Gohl D.M."/>
        </authorList>
    </citation>
    <scope>NUCLEOTIDE SEQUENCE</scope>
    <source>
        <strain evidence="1">Duluth1</strain>
        <tissue evidence="1">Whole animal</tissue>
    </source>
</reference>
<reference evidence="1" key="2">
    <citation type="submission" date="2020-11" db="EMBL/GenBank/DDBJ databases">
        <authorList>
            <person name="McCartney M.A."/>
            <person name="Auch B."/>
            <person name="Kono T."/>
            <person name="Mallez S."/>
            <person name="Becker A."/>
            <person name="Gohl D.M."/>
            <person name="Silverstein K.A.T."/>
            <person name="Koren S."/>
            <person name="Bechman K.B."/>
            <person name="Herman A."/>
            <person name="Abrahante J.E."/>
            <person name="Garbe J."/>
        </authorList>
    </citation>
    <scope>NUCLEOTIDE SEQUENCE</scope>
    <source>
        <strain evidence="1">Duluth1</strain>
        <tissue evidence="1">Whole animal</tissue>
    </source>
</reference>
<proteinExistence type="predicted"/>
<dbReference type="Proteomes" id="UP000828390">
    <property type="component" value="Unassembled WGS sequence"/>
</dbReference>
<dbReference type="AlphaFoldDB" id="A0A9D4CC23"/>